<evidence type="ECO:0000313" key="3">
    <source>
        <dbReference type="EMBL" id="MBM7591192.1"/>
    </source>
</evidence>
<dbReference type="EMBL" id="JAFBEB010000010">
    <property type="protein sequence ID" value="MBM7591192.1"/>
    <property type="molecule type" value="Genomic_DNA"/>
</dbReference>
<keyword evidence="1" id="KW-0175">Coiled coil</keyword>
<keyword evidence="4" id="KW-1185">Reference proteome</keyword>
<organism evidence="3 4">
    <name type="scientific">Brevibacillus fulvus</name>
    <dbReference type="NCBI Taxonomy" id="1125967"/>
    <lineage>
        <taxon>Bacteria</taxon>
        <taxon>Bacillati</taxon>
        <taxon>Bacillota</taxon>
        <taxon>Bacilli</taxon>
        <taxon>Bacillales</taxon>
        <taxon>Paenibacillaceae</taxon>
        <taxon>Brevibacillus</taxon>
    </lineage>
</organism>
<sequence length="118" mass="12979">MGRGPKPMDAQDRRQSDSQVIERLARMEEQLKQVPAIKTSIDQLMAALASLNAVYLPRTESQALNMAREQQLKNLEDKIAAQDKRLEKVEGNLTWVTRAVLLLVIGAVVGGVIVTKGG</sequence>
<keyword evidence="2" id="KW-0812">Transmembrane</keyword>
<evidence type="ECO:0000256" key="2">
    <source>
        <dbReference type="SAM" id="Phobius"/>
    </source>
</evidence>
<reference evidence="3" key="1">
    <citation type="submission" date="2021-01" db="EMBL/GenBank/DDBJ databases">
        <title>Genomic Encyclopedia of Type Strains, Phase IV (KMG-IV): sequencing the most valuable type-strain genomes for metagenomic binning, comparative biology and taxonomic classification.</title>
        <authorList>
            <person name="Goeker M."/>
        </authorList>
    </citation>
    <scope>NUCLEOTIDE SEQUENCE</scope>
    <source>
        <strain evidence="3">DSM 25523</strain>
    </source>
</reference>
<dbReference type="Proteomes" id="UP000717624">
    <property type="component" value="Unassembled WGS sequence"/>
</dbReference>
<proteinExistence type="predicted"/>
<keyword evidence="2" id="KW-0472">Membrane</keyword>
<keyword evidence="2" id="KW-1133">Transmembrane helix</keyword>
<gene>
    <name evidence="3" type="ORF">JOD01_002819</name>
</gene>
<dbReference type="AlphaFoldDB" id="A0A938Y414"/>
<evidence type="ECO:0000313" key="4">
    <source>
        <dbReference type="Proteomes" id="UP000717624"/>
    </source>
</evidence>
<accession>A0A938Y414</accession>
<feature type="transmembrane region" description="Helical" evidence="2">
    <location>
        <begin position="95"/>
        <end position="114"/>
    </location>
</feature>
<feature type="coiled-coil region" evidence="1">
    <location>
        <begin position="65"/>
        <end position="92"/>
    </location>
</feature>
<comment type="caution">
    <text evidence="3">The sequence shown here is derived from an EMBL/GenBank/DDBJ whole genome shotgun (WGS) entry which is preliminary data.</text>
</comment>
<evidence type="ECO:0000256" key="1">
    <source>
        <dbReference type="SAM" id="Coils"/>
    </source>
</evidence>
<name>A0A938Y414_9BACL</name>
<protein>
    <submittedName>
        <fullName evidence="3">Molybdopterin converting factor small subunit</fullName>
    </submittedName>
</protein>
<dbReference type="RefSeq" id="WP_204518926.1">
    <property type="nucleotide sequence ID" value="NZ_BAABIN010000012.1"/>
</dbReference>